<accession>A0A9P8I559</accession>
<proteinExistence type="predicted"/>
<evidence type="ECO:0000313" key="1">
    <source>
        <dbReference type="EMBL" id="KAH0539017.1"/>
    </source>
</evidence>
<comment type="caution">
    <text evidence="1">The sequence shown here is derived from an EMBL/GenBank/DDBJ whole genome shotgun (WGS) entry which is preliminary data.</text>
</comment>
<dbReference type="Proteomes" id="UP000698800">
    <property type="component" value="Unassembled WGS sequence"/>
</dbReference>
<organism evidence="1 2">
    <name type="scientific">Glutinoglossum americanum</name>
    <dbReference type="NCBI Taxonomy" id="1670608"/>
    <lineage>
        <taxon>Eukaryota</taxon>
        <taxon>Fungi</taxon>
        <taxon>Dikarya</taxon>
        <taxon>Ascomycota</taxon>
        <taxon>Pezizomycotina</taxon>
        <taxon>Geoglossomycetes</taxon>
        <taxon>Geoglossales</taxon>
        <taxon>Geoglossaceae</taxon>
        <taxon>Glutinoglossum</taxon>
    </lineage>
</organism>
<gene>
    <name evidence="1" type="ORF">FGG08_004411</name>
</gene>
<reference evidence="1" key="1">
    <citation type="submission" date="2021-03" db="EMBL/GenBank/DDBJ databases">
        <title>Comparative genomics and phylogenomic investigation of the class Geoglossomycetes provide insights into ecological specialization and systematics.</title>
        <authorList>
            <person name="Melie T."/>
            <person name="Pirro S."/>
            <person name="Miller A.N."/>
            <person name="Quandt A."/>
        </authorList>
    </citation>
    <scope>NUCLEOTIDE SEQUENCE</scope>
    <source>
        <strain evidence="1">GBOQ0MN5Z8</strain>
    </source>
</reference>
<protein>
    <submittedName>
        <fullName evidence="1">Uncharacterized protein</fullName>
    </submittedName>
</protein>
<dbReference type="EMBL" id="JAGHQL010000089">
    <property type="protein sequence ID" value="KAH0539017.1"/>
    <property type="molecule type" value="Genomic_DNA"/>
</dbReference>
<dbReference type="AlphaFoldDB" id="A0A9P8I559"/>
<evidence type="ECO:0000313" key="2">
    <source>
        <dbReference type="Proteomes" id="UP000698800"/>
    </source>
</evidence>
<sequence length="188" mass="20113">MRRQYASGGLVFNSAATATRVNATYIHNRLRLEESQFSYSGHLYGVGASVGLTAVDALETAGQILAYWYTETGYFAQANCIRIGGIRTMVWARMLRLSHTDVKGILIGAPMGGTSIAEMVCSIHLKGGTGLAGDSSDKVAGDILARLRSAEGHAAAAVANAADVPAGRRRWEKYVALRDVAEAEMKIY</sequence>
<name>A0A9P8I559_9PEZI</name>
<keyword evidence="2" id="KW-1185">Reference proteome</keyword>